<dbReference type="GO" id="GO:0006412">
    <property type="term" value="P:translation"/>
    <property type="evidence" value="ECO:0007669"/>
    <property type="project" value="UniProtKB-UniRule"/>
</dbReference>
<dbReference type="PANTHER" id="PTHR10458:SF22">
    <property type="entry name" value="PEPTIDE DEFORMYLASE"/>
    <property type="match status" value="1"/>
</dbReference>
<dbReference type="Pfam" id="PF01327">
    <property type="entry name" value="Pep_deformylase"/>
    <property type="match status" value="1"/>
</dbReference>
<feature type="active site" evidence="2">
    <location>
        <position position="136"/>
    </location>
</feature>
<proteinExistence type="inferred from homology"/>
<dbReference type="STRING" id="1882918.BCY86_05920"/>
<gene>
    <name evidence="2" type="primary">def</name>
    <name evidence="3" type="ORF">BCY86_05920</name>
</gene>
<dbReference type="HAMAP" id="MF_00163">
    <property type="entry name" value="Pep_deformylase"/>
    <property type="match status" value="1"/>
</dbReference>
<accession>A0A1L6MXG9</accession>
<name>A0A1L6MXG9_9BACT</name>
<dbReference type="SUPFAM" id="SSF56420">
    <property type="entry name" value="Peptide deformylase"/>
    <property type="match status" value="1"/>
</dbReference>
<evidence type="ECO:0000313" key="3">
    <source>
        <dbReference type="EMBL" id="APS00273.1"/>
    </source>
</evidence>
<dbReference type="Gene3D" id="3.90.45.10">
    <property type="entry name" value="Peptide deformylase"/>
    <property type="match status" value="1"/>
</dbReference>
<dbReference type="NCBIfam" id="NF001159">
    <property type="entry name" value="PRK00150.1-3"/>
    <property type="match status" value="1"/>
</dbReference>
<dbReference type="KEGG" id="pabo:BCY86_05920"/>
<dbReference type="EMBL" id="CP016908">
    <property type="protein sequence ID" value="APS00273.1"/>
    <property type="molecule type" value="Genomic_DNA"/>
</dbReference>
<evidence type="ECO:0000256" key="1">
    <source>
        <dbReference type="ARBA" id="ARBA00010759"/>
    </source>
</evidence>
<dbReference type="CDD" id="cd00487">
    <property type="entry name" value="Pep_deformylase"/>
    <property type="match status" value="1"/>
</dbReference>
<keyword evidence="2" id="KW-0648">Protein biosynthesis</keyword>
<protein>
    <recommendedName>
        <fullName evidence="2">Peptide deformylase</fullName>
        <shortName evidence="2">PDF</shortName>
        <ecNumber evidence="2">3.5.1.88</ecNumber>
    </recommendedName>
    <alternativeName>
        <fullName evidence="2">Polypeptide deformylase</fullName>
    </alternativeName>
</protein>
<keyword evidence="4" id="KW-1185">Reference proteome</keyword>
<dbReference type="PRINTS" id="PR01576">
    <property type="entry name" value="PDEFORMYLASE"/>
</dbReference>
<reference evidence="3 4" key="1">
    <citation type="submission" date="2016-08" db="EMBL/GenBank/DDBJ databases">
        <title>Identification and validation of antigenic proteins from Pajaroellobacter abortibovis using de-novo genome sequence assembly and reverse vaccinology.</title>
        <authorList>
            <person name="Welly B.T."/>
            <person name="Miller M.R."/>
            <person name="Stott J.L."/>
            <person name="Blanchard M.T."/>
            <person name="Islas-Trejo A.D."/>
            <person name="O'Rourke S.M."/>
            <person name="Young A.E."/>
            <person name="Medrano J.F."/>
            <person name="Van Eenennaam A.L."/>
        </authorList>
    </citation>
    <scope>NUCLEOTIDE SEQUENCE [LARGE SCALE GENOMIC DNA]</scope>
    <source>
        <strain evidence="3 4">BTF92-0548A/99-0131</strain>
    </source>
</reference>
<feature type="binding site" evidence="2">
    <location>
        <position position="93"/>
    </location>
    <ligand>
        <name>Fe cation</name>
        <dbReference type="ChEBI" id="CHEBI:24875"/>
    </ligand>
</feature>
<dbReference type="InterPro" id="IPR023635">
    <property type="entry name" value="Peptide_deformylase"/>
</dbReference>
<dbReference type="NCBIfam" id="TIGR00079">
    <property type="entry name" value="pept_deformyl"/>
    <property type="match status" value="1"/>
</dbReference>
<dbReference type="Proteomes" id="UP000185544">
    <property type="component" value="Chromosome"/>
</dbReference>
<feature type="binding site" evidence="2">
    <location>
        <position position="135"/>
    </location>
    <ligand>
        <name>Fe cation</name>
        <dbReference type="ChEBI" id="CHEBI:24875"/>
    </ligand>
</feature>
<dbReference type="EC" id="3.5.1.88" evidence="2"/>
<dbReference type="InterPro" id="IPR036821">
    <property type="entry name" value="Peptide_deformylase_sf"/>
</dbReference>
<dbReference type="AlphaFoldDB" id="A0A1L6MXG9"/>
<keyword evidence="2" id="KW-0408">Iron</keyword>
<evidence type="ECO:0000313" key="4">
    <source>
        <dbReference type="Proteomes" id="UP000185544"/>
    </source>
</evidence>
<evidence type="ECO:0000256" key="2">
    <source>
        <dbReference type="HAMAP-Rule" id="MF_00163"/>
    </source>
</evidence>
<sequence length="185" mass="20486">MAIHTILQYPDQRLRQEAAPIETITPEIHQLIDDMAETMYSASGAGLAATQIGKPLQLFLVDTAEEHQKSDLRTFINPVILSKEGVINSTEGCLSFPGARVNIDRAASIVVQAQDRQGNAFELTASGFLAIAIQHEYDHLTGTLIIDRVGPLQKRMLHRKMITRSVNHSTNQYPNHVVGISRAFM</sequence>
<dbReference type="GO" id="GO:0042586">
    <property type="term" value="F:peptide deformylase activity"/>
    <property type="evidence" value="ECO:0007669"/>
    <property type="project" value="UniProtKB-UniRule"/>
</dbReference>
<dbReference type="PANTHER" id="PTHR10458">
    <property type="entry name" value="PEPTIDE DEFORMYLASE"/>
    <property type="match status" value="1"/>
</dbReference>
<dbReference type="OrthoDB" id="9804313at2"/>
<keyword evidence="2" id="KW-0378">Hydrolase</keyword>
<feature type="binding site" evidence="2">
    <location>
        <position position="139"/>
    </location>
    <ligand>
        <name>Fe cation</name>
        <dbReference type="ChEBI" id="CHEBI:24875"/>
    </ligand>
</feature>
<comment type="cofactor">
    <cofactor evidence="2">
        <name>Fe(2+)</name>
        <dbReference type="ChEBI" id="CHEBI:29033"/>
    </cofactor>
    <text evidence="2">Binds 1 Fe(2+) ion.</text>
</comment>
<organism evidence="3 4">
    <name type="scientific">Pajaroellobacter abortibovis</name>
    <dbReference type="NCBI Taxonomy" id="1882918"/>
    <lineage>
        <taxon>Bacteria</taxon>
        <taxon>Pseudomonadati</taxon>
        <taxon>Myxococcota</taxon>
        <taxon>Polyangia</taxon>
        <taxon>Polyangiales</taxon>
        <taxon>Polyangiaceae</taxon>
    </lineage>
</organism>
<comment type="catalytic activity">
    <reaction evidence="2">
        <text>N-terminal N-formyl-L-methionyl-[peptide] + H2O = N-terminal L-methionyl-[peptide] + formate</text>
        <dbReference type="Rhea" id="RHEA:24420"/>
        <dbReference type="Rhea" id="RHEA-COMP:10639"/>
        <dbReference type="Rhea" id="RHEA-COMP:10640"/>
        <dbReference type="ChEBI" id="CHEBI:15377"/>
        <dbReference type="ChEBI" id="CHEBI:15740"/>
        <dbReference type="ChEBI" id="CHEBI:49298"/>
        <dbReference type="ChEBI" id="CHEBI:64731"/>
        <dbReference type="EC" id="3.5.1.88"/>
    </reaction>
</comment>
<comment type="function">
    <text evidence="2">Removes the formyl group from the N-terminal Met of newly synthesized proteins. Requires at least a dipeptide for an efficient rate of reaction. N-terminal L-methionine is a prerequisite for activity but the enzyme has broad specificity at other positions.</text>
</comment>
<comment type="similarity">
    <text evidence="1 2">Belongs to the polypeptide deformylase family.</text>
</comment>
<dbReference type="RefSeq" id="WP_075276938.1">
    <property type="nucleotide sequence ID" value="NZ_CP016908.1"/>
</dbReference>
<dbReference type="PIRSF" id="PIRSF004749">
    <property type="entry name" value="Pep_def"/>
    <property type="match status" value="1"/>
</dbReference>
<keyword evidence="2" id="KW-0479">Metal-binding</keyword>
<dbReference type="GO" id="GO:0046872">
    <property type="term" value="F:metal ion binding"/>
    <property type="evidence" value="ECO:0007669"/>
    <property type="project" value="UniProtKB-KW"/>
</dbReference>